<name>A0A437QUF4_9PROT</name>
<feature type="domain" description="DUF2062" evidence="2">
    <location>
        <begin position="12"/>
        <end position="168"/>
    </location>
</feature>
<dbReference type="InterPro" id="IPR018639">
    <property type="entry name" value="DUF2062"/>
</dbReference>
<evidence type="ECO:0000256" key="1">
    <source>
        <dbReference type="SAM" id="Phobius"/>
    </source>
</evidence>
<keyword evidence="1" id="KW-0472">Membrane</keyword>
<comment type="caution">
    <text evidence="3">The sequence shown here is derived from an EMBL/GenBank/DDBJ whole genome shotgun (WGS) entry which is preliminary data.</text>
</comment>
<dbReference type="EMBL" id="SADE01000001">
    <property type="protein sequence ID" value="RVU38066.1"/>
    <property type="molecule type" value="Genomic_DNA"/>
</dbReference>
<keyword evidence="1" id="KW-0812">Transmembrane</keyword>
<protein>
    <submittedName>
        <fullName evidence="3">DUF2062 domain-containing protein</fullName>
    </submittedName>
</protein>
<evidence type="ECO:0000313" key="3">
    <source>
        <dbReference type="EMBL" id="RVU38066.1"/>
    </source>
</evidence>
<feature type="transmembrane region" description="Helical" evidence="1">
    <location>
        <begin position="20"/>
        <end position="47"/>
    </location>
</feature>
<dbReference type="Proteomes" id="UP000287447">
    <property type="component" value="Unassembled WGS sequence"/>
</dbReference>
<reference evidence="4" key="1">
    <citation type="submission" date="2019-01" db="EMBL/GenBank/DDBJ databases">
        <title>Gri0909 isolated from a small marine red alga.</title>
        <authorList>
            <person name="Kim J."/>
            <person name="Jeong S.E."/>
            <person name="Jeon C.O."/>
        </authorList>
    </citation>
    <scope>NUCLEOTIDE SEQUENCE [LARGE SCALE GENOMIC DNA]</scope>
    <source>
        <strain evidence="4">Gri0909</strain>
    </source>
</reference>
<gene>
    <name evidence="3" type="ORF">EOI86_01815</name>
</gene>
<keyword evidence="1" id="KW-1133">Transmembrane helix</keyword>
<dbReference type="AlphaFoldDB" id="A0A437QUF4"/>
<feature type="transmembrane region" description="Helical" evidence="1">
    <location>
        <begin position="59"/>
        <end position="81"/>
    </location>
</feature>
<sequence length="186" mass="21398">MLRRRLVVPMFSNKRPPEFAARGVLFGIFFAFTPLVGVQLAVILAFWSFVRAFVPRWDFNLIVAMAWIWTTNVFTLGPIYYGFVLTGQIMLGRWDEPLGYEAFTTRLHELLAAHTDASALQEFWYGTISVLDAFGLPLFLGCVPWAVGLAVAGYFWSLRFVRRRHETRAARRASRRERSRFARQGA</sequence>
<feature type="transmembrane region" description="Helical" evidence="1">
    <location>
        <begin position="134"/>
        <end position="156"/>
    </location>
</feature>
<proteinExistence type="predicted"/>
<keyword evidence="4" id="KW-1185">Reference proteome</keyword>
<accession>A0A437QUF4</accession>
<dbReference type="RefSeq" id="WP_127763438.1">
    <property type="nucleotide sequence ID" value="NZ_SADE01000001.1"/>
</dbReference>
<evidence type="ECO:0000313" key="4">
    <source>
        <dbReference type="Proteomes" id="UP000287447"/>
    </source>
</evidence>
<evidence type="ECO:0000259" key="2">
    <source>
        <dbReference type="Pfam" id="PF09835"/>
    </source>
</evidence>
<dbReference type="Pfam" id="PF09835">
    <property type="entry name" value="DUF2062"/>
    <property type="match status" value="1"/>
</dbReference>
<dbReference type="OrthoDB" id="9794343at2"/>
<organism evidence="3 4">
    <name type="scientific">Hwanghaeella grinnelliae</name>
    <dbReference type="NCBI Taxonomy" id="2500179"/>
    <lineage>
        <taxon>Bacteria</taxon>
        <taxon>Pseudomonadati</taxon>
        <taxon>Pseudomonadota</taxon>
        <taxon>Alphaproteobacteria</taxon>
        <taxon>Rhodospirillales</taxon>
        <taxon>Rhodospirillaceae</taxon>
        <taxon>Hwanghaeella</taxon>
    </lineage>
</organism>